<dbReference type="Gene3D" id="3.40.50.11690">
    <property type="entry name" value="Cell division protein FtsQ/DivIB"/>
    <property type="match status" value="1"/>
</dbReference>
<keyword evidence="2 9" id="KW-1003">Cell membrane</keyword>
<proteinExistence type="inferred from homology"/>
<evidence type="ECO:0000259" key="10">
    <source>
        <dbReference type="PROSITE" id="PS51779"/>
    </source>
</evidence>
<keyword evidence="7 9" id="KW-0472">Membrane</keyword>
<dbReference type="EMBL" id="JACIVI010000003">
    <property type="protein sequence ID" value="MBB1162254.1"/>
    <property type="molecule type" value="Genomic_DNA"/>
</dbReference>
<evidence type="ECO:0000256" key="2">
    <source>
        <dbReference type="ARBA" id="ARBA00022475"/>
    </source>
</evidence>
<protein>
    <recommendedName>
        <fullName evidence="9">Cell division protein FtsQ</fullName>
    </recommendedName>
</protein>
<reference evidence="11 12" key="1">
    <citation type="submission" date="2020-08" db="EMBL/GenBank/DDBJ databases">
        <title>Aquariorum lacteus gen. nov., sp. nov., a new member of the family Comamonadaceae, isolated from freshwater aquarium.</title>
        <authorList>
            <person name="Chun S.-J."/>
        </authorList>
    </citation>
    <scope>NUCLEOTIDE SEQUENCE [LARGE SCALE GENOMIC DNA]</scope>
    <source>
        <strain evidence="11 12">SJAQ100</strain>
    </source>
</reference>
<dbReference type="HAMAP" id="MF_00911">
    <property type="entry name" value="FtsQ_subfam"/>
    <property type="match status" value="1"/>
</dbReference>
<dbReference type="PANTHER" id="PTHR35851:SF1">
    <property type="entry name" value="CELL DIVISION PROTEIN FTSQ"/>
    <property type="match status" value="1"/>
</dbReference>
<dbReference type="GO" id="GO:0043093">
    <property type="term" value="P:FtsZ-dependent cytokinesis"/>
    <property type="evidence" value="ECO:0007669"/>
    <property type="project" value="UniProtKB-UniRule"/>
</dbReference>
<evidence type="ECO:0000256" key="8">
    <source>
        <dbReference type="ARBA" id="ARBA00023306"/>
    </source>
</evidence>
<evidence type="ECO:0000256" key="7">
    <source>
        <dbReference type="ARBA" id="ARBA00023136"/>
    </source>
</evidence>
<name>A0A839HV43_9BURK</name>
<dbReference type="Pfam" id="PF03799">
    <property type="entry name" value="FtsQ_DivIB_C"/>
    <property type="match status" value="1"/>
</dbReference>
<organism evidence="11 12">
    <name type="scientific">Aquariibacter albus</name>
    <dbReference type="NCBI Taxonomy" id="2759899"/>
    <lineage>
        <taxon>Bacteria</taxon>
        <taxon>Pseudomonadati</taxon>
        <taxon>Pseudomonadota</taxon>
        <taxon>Betaproteobacteria</taxon>
        <taxon>Burkholderiales</taxon>
        <taxon>Sphaerotilaceae</taxon>
        <taxon>Aquariibacter</taxon>
    </lineage>
</organism>
<dbReference type="Proteomes" id="UP000586093">
    <property type="component" value="Unassembled WGS sequence"/>
</dbReference>
<keyword evidence="4 9" id="KW-0132">Cell division</keyword>
<evidence type="ECO:0000256" key="4">
    <source>
        <dbReference type="ARBA" id="ARBA00022618"/>
    </source>
</evidence>
<dbReference type="InterPro" id="IPR034746">
    <property type="entry name" value="POTRA"/>
</dbReference>
<dbReference type="InterPro" id="IPR013685">
    <property type="entry name" value="POTRA_FtsQ_type"/>
</dbReference>
<dbReference type="InterPro" id="IPR026579">
    <property type="entry name" value="FtsQ"/>
</dbReference>
<keyword evidence="6 9" id="KW-1133">Transmembrane helix</keyword>
<dbReference type="PROSITE" id="PS51779">
    <property type="entry name" value="POTRA"/>
    <property type="match status" value="1"/>
</dbReference>
<dbReference type="InterPro" id="IPR045335">
    <property type="entry name" value="FtsQ_C_sf"/>
</dbReference>
<dbReference type="Pfam" id="PF08478">
    <property type="entry name" value="POTRA_1"/>
    <property type="match status" value="1"/>
</dbReference>
<comment type="caution">
    <text evidence="11">The sequence shown here is derived from an EMBL/GenBank/DDBJ whole genome shotgun (WGS) entry which is preliminary data.</text>
</comment>
<dbReference type="GO" id="GO:0032153">
    <property type="term" value="C:cell division site"/>
    <property type="evidence" value="ECO:0007669"/>
    <property type="project" value="UniProtKB-UniRule"/>
</dbReference>
<keyword evidence="12" id="KW-1185">Reference proteome</keyword>
<comment type="function">
    <text evidence="9">Essential cell division protein. May link together the upstream cell division proteins, which are predominantly cytoplasmic, with the downstream cell division proteins, which are predominantly periplasmic. May control correct divisome assembly.</text>
</comment>
<evidence type="ECO:0000256" key="1">
    <source>
        <dbReference type="ARBA" id="ARBA00004370"/>
    </source>
</evidence>
<gene>
    <name evidence="9" type="primary">ftsQ</name>
    <name evidence="11" type="ORF">H4F90_09700</name>
</gene>
<evidence type="ECO:0000256" key="9">
    <source>
        <dbReference type="HAMAP-Rule" id="MF_00911"/>
    </source>
</evidence>
<comment type="subcellular location">
    <subcellularLocation>
        <location evidence="9">Cell inner membrane</location>
        <topology evidence="9">Single-pass type II membrane protein</topology>
    </subcellularLocation>
    <subcellularLocation>
        <location evidence="1">Membrane</location>
    </subcellularLocation>
    <text evidence="9">Localizes to the division septum.</text>
</comment>
<dbReference type="Gene3D" id="3.10.20.310">
    <property type="entry name" value="membrane protein fhac"/>
    <property type="match status" value="1"/>
</dbReference>
<dbReference type="RefSeq" id="WP_182663985.1">
    <property type="nucleotide sequence ID" value="NZ_JACIVI010000003.1"/>
</dbReference>
<comment type="subunit">
    <text evidence="9">Part of a complex composed of FtsB, FtsL and FtsQ.</text>
</comment>
<dbReference type="InterPro" id="IPR005548">
    <property type="entry name" value="Cell_div_FtsQ/DivIB_C"/>
</dbReference>
<accession>A0A839HV43</accession>
<keyword evidence="8 9" id="KW-0131">Cell cycle</keyword>
<evidence type="ECO:0000256" key="3">
    <source>
        <dbReference type="ARBA" id="ARBA00022519"/>
    </source>
</evidence>
<evidence type="ECO:0000313" key="11">
    <source>
        <dbReference type="EMBL" id="MBB1162254.1"/>
    </source>
</evidence>
<evidence type="ECO:0000256" key="5">
    <source>
        <dbReference type="ARBA" id="ARBA00022692"/>
    </source>
</evidence>
<feature type="domain" description="POTRA" evidence="10">
    <location>
        <begin position="52"/>
        <end position="121"/>
    </location>
</feature>
<dbReference type="AlphaFoldDB" id="A0A839HV43"/>
<comment type="similarity">
    <text evidence="9">Belongs to the FtsQ/DivIB family. FtsQ subfamily.</text>
</comment>
<dbReference type="GO" id="GO:0090529">
    <property type="term" value="P:cell septum assembly"/>
    <property type="evidence" value="ECO:0007669"/>
    <property type="project" value="InterPro"/>
</dbReference>
<evidence type="ECO:0000313" key="12">
    <source>
        <dbReference type="Proteomes" id="UP000586093"/>
    </source>
</evidence>
<evidence type="ECO:0000256" key="6">
    <source>
        <dbReference type="ARBA" id="ARBA00022989"/>
    </source>
</evidence>
<dbReference type="PANTHER" id="PTHR35851">
    <property type="entry name" value="CELL DIVISION PROTEIN FTSQ"/>
    <property type="match status" value="1"/>
</dbReference>
<dbReference type="GO" id="GO:0005886">
    <property type="term" value="C:plasma membrane"/>
    <property type="evidence" value="ECO:0007669"/>
    <property type="project" value="UniProtKB-SubCell"/>
</dbReference>
<keyword evidence="3 9" id="KW-0997">Cell inner membrane</keyword>
<keyword evidence="5 9" id="KW-0812">Transmembrane</keyword>
<sequence>MPELRRPRSPQAARPLPGDVRLMRRAGTALFALAGLLLLVAGLGLLVQRPAFALQRLVVEQPLERSSPEALRRQALPRLKGNFFTLDLEDAQAAFEAVPWVRRAVVRRLWPNRLAVALEEHQPAALWRGDDGVEGLVNQQGELFEANAGDVDEQALPTLQGPARHAAAMLSMWRSLNPLFAPMHTELRSLALTARGSWRGELGEGAVVEFGRGSPEELATRTRAFVTTAQELIRKHDRPLAHADLRHAAGYALRLRGLGTLAPGEKPTN</sequence>